<accession>A0A939BZQ6</accession>
<dbReference type="PANTHER" id="PTHR23527">
    <property type="entry name" value="BLL3282 PROTEIN"/>
    <property type="match status" value="1"/>
</dbReference>
<dbReference type="InterPro" id="IPR020846">
    <property type="entry name" value="MFS_dom"/>
</dbReference>
<dbReference type="GO" id="GO:0022857">
    <property type="term" value="F:transmembrane transporter activity"/>
    <property type="evidence" value="ECO:0007669"/>
    <property type="project" value="InterPro"/>
</dbReference>
<feature type="transmembrane region" description="Helical" evidence="5">
    <location>
        <begin position="253"/>
        <end position="274"/>
    </location>
</feature>
<proteinExistence type="predicted"/>
<keyword evidence="4 5" id="KW-0472">Membrane</keyword>
<feature type="transmembrane region" description="Helical" evidence="5">
    <location>
        <begin position="286"/>
        <end position="304"/>
    </location>
</feature>
<dbReference type="AlphaFoldDB" id="A0A939BZQ6"/>
<feature type="transmembrane region" description="Helical" evidence="5">
    <location>
        <begin position="51"/>
        <end position="75"/>
    </location>
</feature>
<name>A0A939BZQ6_9ACTN</name>
<organism evidence="7 8">
    <name type="scientific">Nakamurella leprariae</name>
    <dbReference type="NCBI Taxonomy" id="2803911"/>
    <lineage>
        <taxon>Bacteria</taxon>
        <taxon>Bacillati</taxon>
        <taxon>Actinomycetota</taxon>
        <taxon>Actinomycetes</taxon>
        <taxon>Nakamurellales</taxon>
        <taxon>Nakamurellaceae</taxon>
        <taxon>Nakamurella</taxon>
    </lineage>
</organism>
<gene>
    <name evidence="7" type="ORF">JL106_11735</name>
</gene>
<dbReference type="Proteomes" id="UP000663792">
    <property type="component" value="Unassembled WGS sequence"/>
</dbReference>
<feature type="transmembrane region" description="Helical" evidence="5">
    <location>
        <begin position="12"/>
        <end position="39"/>
    </location>
</feature>
<evidence type="ECO:0000256" key="2">
    <source>
        <dbReference type="ARBA" id="ARBA00022692"/>
    </source>
</evidence>
<dbReference type="InterPro" id="IPR036259">
    <property type="entry name" value="MFS_trans_sf"/>
</dbReference>
<feature type="transmembrane region" description="Helical" evidence="5">
    <location>
        <begin position="310"/>
        <end position="335"/>
    </location>
</feature>
<feature type="transmembrane region" description="Helical" evidence="5">
    <location>
        <begin position="112"/>
        <end position="138"/>
    </location>
</feature>
<dbReference type="PROSITE" id="PS50850">
    <property type="entry name" value="MFS"/>
    <property type="match status" value="1"/>
</dbReference>
<dbReference type="Pfam" id="PF07690">
    <property type="entry name" value="MFS_1"/>
    <property type="match status" value="1"/>
</dbReference>
<protein>
    <submittedName>
        <fullName evidence="7">MFS transporter</fullName>
    </submittedName>
</protein>
<dbReference type="RefSeq" id="WP_205260909.1">
    <property type="nucleotide sequence ID" value="NZ_JAERWK010000015.1"/>
</dbReference>
<feature type="transmembrane region" description="Helical" evidence="5">
    <location>
        <begin position="379"/>
        <end position="395"/>
    </location>
</feature>
<dbReference type="Gene3D" id="1.20.1250.20">
    <property type="entry name" value="MFS general substrate transporter like domains"/>
    <property type="match status" value="2"/>
</dbReference>
<feature type="transmembrane region" description="Helical" evidence="5">
    <location>
        <begin position="225"/>
        <end position="247"/>
    </location>
</feature>
<evidence type="ECO:0000256" key="5">
    <source>
        <dbReference type="SAM" id="Phobius"/>
    </source>
</evidence>
<feature type="transmembrane region" description="Helical" evidence="5">
    <location>
        <begin position="82"/>
        <end position="100"/>
    </location>
</feature>
<comment type="subcellular location">
    <subcellularLocation>
        <location evidence="1">Cell membrane</location>
        <topology evidence="1">Multi-pass membrane protein</topology>
    </subcellularLocation>
</comment>
<evidence type="ECO:0000313" key="8">
    <source>
        <dbReference type="Proteomes" id="UP000663792"/>
    </source>
</evidence>
<evidence type="ECO:0000256" key="4">
    <source>
        <dbReference type="ARBA" id="ARBA00023136"/>
    </source>
</evidence>
<dbReference type="InterPro" id="IPR052952">
    <property type="entry name" value="MFS-Transporter"/>
</dbReference>
<dbReference type="GO" id="GO:0005886">
    <property type="term" value="C:plasma membrane"/>
    <property type="evidence" value="ECO:0007669"/>
    <property type="project" value="UniProtKB-SubCell"/>
</dbReference>
<evidence type="ECO:0000313" key="7">
    <source>
        <dbReference type="EMBL" id="MBM9467951.1"/>
    </source>
</evidence>
<dbReference type="SUPFAM" id="SSF103473">
    <property type="entry name" value="MFS general substrate transporter"/>
    <property type="match status" value="1"/>
</dbReference>
<feature type="domain" description="Major facilitator superfamily (MFS) profile" evidence="6">
    <location>
        <begin position="14"/>
        <end position="401"/>
    </location>
</feature>
<sequence length="403" mass="40958">MRTPDRGHLPPLRLWSMLALGMGTQAAGAVFTNGVAFLLPTLHEQRGLSLAAGGVVVAMPTVGVLFTLIAWGALADAVGERLVLALGGILTAAAGLGAVLTADAGSLVPLSVFLLLGGAGAASANAASGRVVVGWFPAERRGTVMGLRQMAQPLGVGLAALTVPGLAEEHGIGAALLVPTVLTAVAGICCALWVLDPPRPVRAQAAPELTANPYRTDRRLWRIHGVSVLLVVPQFVVWTFTLTWLITERSWSAAAAGVLVTVTQLLGAAGRVAAGIWSDRVHSRMRPLRTVAVAIAVVMATLAVTDALDWGVAVVVLVLATVVTVAPNGLAFTAVAEIGGPFWAGRALGAQNTAQFLAGSAVPPAIGALVGVAGYPAGFGVAALLAAAAVPLVPLRRRGDRPD</sequence>
<feature type="transmembrane region" description="Helical" evidence="5">
    <location>
        <begin position="173"/>
        <end position="195"/>
    </location>
</feature>
<evidence type="ECO:0000256" key="1">
    <source>
        <dbReference type="ARBA" id="ARBA00004651"/>
    </source>
</evidence>
<dbReference type="PANTHER" id="PTHR23527:SF1">
    <property type="entry name" value="BLL3282 PROTEIN"/>
    <property type="match status" value="1"/>
</dbReference>
<dbReference type="InterPro" id="IPR011701">
    <property type="entry name" value="MFS"/>
</dbReference>
<keyword evidence="2 5" id="KW-0812">Transmembrane</keyword>
<keyword evidence="8" id="KW-1185">Reference proteome</keyword>
<comment type="caution">
    <text evidence="7">The sequence shown here is derived from an EMBL/GenBank/DDBJ whole genome shotgun (WGS) entry which is preliminary data.</text>
</comment>
<evidence type="ECO:0000256" key="3">
    <source>
        <dbReference type="ARBA" id="ARBA00022989"/>
    </source>
</evidence>
<dbReference type="EMBL" id="JAERWK010000015">
    <property type="protein sequence ID" value="MBM9467951.1"/>
    <property type="molecule type" value="Genomic_DNA"/>
</dbReference>
<keyword evidence="3 5" id="KW-1133">Transmembrane helix</keyword>
<reference evidence="7" key="1">
    <citation type="submission" date="2021-01" db="EMBL/GenBank/DDBJ databases">
        <title>YIM 132084 draft genome.</title>
        <authorList>
            <person name="An D."/>
        </authorList>
    </citation>
    <scope>NUCLEOTIDE SEQUENCE</scope>
    <source>
        <strain evidence="7">YIM 132084</strain>
    </source>
</reference>
<evidence type="ECO:0000259" key="6">
    <source>
        <dbReference type="PROSITE" id="PS50850"/>
    </source>
</evidence>